<evidence type="ECO:0000313" key="2">
    <source>
        <dbReference type="EMBL" id="QNP44156.1"/>
    </source>
</evidence>
<dbReference type="RefSeq" id="WP_187715577.1">
    <property type="nucleotide sequence ID" value="NZ_BAABJC010000001.1"/>
</dbReference>
<reference evidence="2 3" key="1">
    <citation type="submission" date="2020-08" db="EMBL/GenBank/DDBJ databases">
        <title>Genome sequence of Sphingomonas daechungensis KACC 18115T.</title>
        <authorList>
            <person name="Hyun D.-W."/>
            <person name="Bae J.-W."/>
        </authorList>
    </citation>
    <scope>NUCLEOTIDE SEQUENCE [LARGE SCALE GENOMIC DNA]</scope>
    <source>
        <strain evidence="2 3">KACC 18115</strain>
    </source>
</reference>
<dbReference type="EMBL" id="CP060780">
    <property type="protein sequence ID" value="QNP44156.1"/>
    <property type="molecule type" value="Genomic_DNA"/>
</dbReference>
<protein>
    <submittedName>
        <fullName evidence="2">TIGR01244 family phosphatase</fullName>
    </submittedName>
</protein>
<dbReference type="Gene3D" id="3.90.190.10">
    <property type="entry name" value="Protein tyrosine phosphatase superfamily"/>
    <property type="match status" value="1"/>
</dbReference>
<dbReference type="InterPro" id="IPR029021">
    <property type="entry name" value="Prot-tyrosine_phosphatase-like"/>
</dbReference>
<organism evidence="2 3">
    <name type="scientific">Sphingomonas daechungensis</name>
    <dbReference type="NCBI Taxonomy" id="1176646"/>
    <lineage>
        <taxon>Bacteria</taxon>
        <taxon>Pseudomonadati</taxon>
        <taxon>Pseudomonadota</taxon>
        <taxon>Alphaproteobacteria</taxon>
        <taxon>Sphingomonadales</taxon>
        <taxon>Sphingomonadaceae</taxon>
        <taxon>Sphingomonas</taxon>
    </lineage>
</organism>
<dbReference type="SUPFAM" id="SSF52799">
    <property type="entry name" value="(Phosphotyrosine protein) phosphatases II"/>
    <property type="match status" value="1"/>
</dbReference>
<gene>
    <name evidence="2" type="ORF">H9L15_06445</name>
</gene>
<name>A0ABX6T2R2_9SPHN</name>
<evidence type="ECO:0000259" key="1">
    <source>
        <dbReference type="Pfam" id="PF04273"/>
    </source>
</evidence>
<dbReference type="InterPro" id="IPR005939">
    <property type="entry name" value="BLH_phosphatase-like"/>
</dbReference>
<evidence type="ECO:0000313" key="3">
    <source>
        <dbReference type="Proteomes" id="UP000516134"/>
    </source>
</evidence>
<proteinExistence type="predicted"/>
<sequence>MTRQLDDVLSVSGQVQPGDIAALAGEGITLIINNRPDGEEPGQPRGLEIEQAATAAGIAYRAVPIIRGIGPADADAMNDALAAASGKVLAFCRSGTRSALTWALAKADKGMPRDEIERRLVAVGVDPTPIAHLL</sequence>
<dbReference type="NCBIfam" id="TIGR01244">
    <property type="entry name" value="TIGR01244 family sulfur transferase"/>
    <property type="match status" value="1"/>
</dbReference>
<dbReference type="Pfam" id="PF04273">
    <property type="entry name" value="BLH_phosphatase"/>
    <property type="match status" value="1"/>
</dbReference>
<keyword evidence="3" id="KW-1185">Reference proteome</keyword>
<dbReference type="Proteomes" id="UP000516134">
    <property type="component" value="Chromosome"/>
</dbReference>
<feature type="domain" description="Beta-lactamase hydrolase-like protein phosphatase-like" evidence="1">
    <location>
        <begin position="3"/>
        <end position="107"/>
    </location>
</feature>
<accession>A0ABX6T2R2</accession>